<gene>
    <name evidence="2" type="ORF">BRCON_2882</name>
</gene>
<dbReference type="Gene3D" id="1.25.40.10">
    <property type="entry name" value="Tetratricopeptide repeat domain"/>
    <property type="match status" value="1"/>
</dbReference>
<evidence type="ECO:0000313" key="2">
    <source>
        <dbReference type="EMBL" id="AXA37624.1"/>
    </source>
</evidence>
<dbReference type="SUPFAM" id="SSF48452">
    <property type="entry name" value="TPR-like"/>
    <property type="match status" value="1"/>
</dbReference>
<dbReference type="Proteomes" id="UP000262583">
    <property type="component" value="Chromosome"/>
</dbReference>
<proteinExistence type="predicted"/>
<accession>A0A2Z4Y8Q5</accession>
<reference evidence="2 3" key="1">
    <citation type="submission" date="2018-05" db="EMBL/GenBank/DDBJ databases">
        <title>A metagenomic window into the 2 km-deep terrestrial subsurface aquifer revealed taxonomically and functionally diverse microbial community comprising novel uncultured bacterial lineages.</title>
        <authorList>
            <person name="Kadnikov V.V."/>
            <person name="Mardanov A.V."/>
            <person name="Beletsky A.V."/>
            <person name="Banks D."/>
            <person name="Pimenov N.V."/>
            <person name="Frank Y.A."/>
            <person name="Karnachuk O.V."/>
            <person name="Ravin N.V."/>
        </authorList>
    </citation>
    <scope>NUCLEOTIDE SEQUENCE [LARGE SCALE GENOMIC DNA]</scope>
    <source>
        <strain evidence="2">BY</strain>
    </source>
</reference>
<feature type="region of interest" description="Disordered" evidence="1">
    <location>
        <begin position="267"/>
        <end position="313"/>
    </location>
</feature>
<protein>
    <submittedName>
        <fullName evidence="2">Phage tail fiber protein</fullName>
    </submittedName>
</protein>
<dbReference type="EMBL" id="CP030759">
    <property type="protein sequence ID" value="AXA37624.1"/>
    <property type="molecule type" value="Genomic_DNA"/>
</dbReference>
<feature type="compositionally biased region" description="Polar residues" evidence="1">
    <location>
        <begin position="267"/>
        <end position="276"/>
    </location>
</feature>
<dbReference type="AlphaFoldDB" id="A0A2Z4Y8Q5"/>
<feature type="region of interest" description="Disordered" evidence="1">
    <location>
        <begin position="165"/>
        <end position="252"/>
    </location>
</feature>
<evidence type="ECO:0000256" key="1">
    <source>
        <dbReference type="SAM" id="MobiDB-lite"/>
    </source>
</evidence>
<dbReference type="KEGG" id="schv:BRCON_2882"/>
<organism evidence="2 3">
    <name type="scientific">Sumerlaea chitinivorans</name>
    <dbReference type="NCBI Taxonomy" id="2250252"/>
    <lineage>
        <taxon>Bacteria</taxon>
        <taxon>Candidatus Sumerlaeota</taxon>
        <taxon>Candidatus Sumerlaeia</taxon>
        <taxon>Candidatus Sumerlaeales</taxon>
        <taxon>Candidatus Sumerlaeaceae</taxon>
        <taxon>Candidatus Sumerlaea</taxon>
    </lineage>
</organism>
<sequence>MRGTFARKARFLAALTLVIGLVAPALARLPEEGLQRAQEAEKLVRSGDVDAAIRIFVELDSRYPNEAAVQRRLAELYDGKGQLGAALYYYRRYLELAGNKARPEIRERVQTLEMTAGAREAADEIARRLGKKARPQPTPETHTEQVIEKVLPDGRRVAVKSAEELMADSPKGATHATPTPTPRHPLAVREVTLPPETPEAEPTKTNEANQAIPQEPADATPSARATTASSPSPAVNATPTPKPVFTPPPIRATLSPADEALMLKAQNENPTESTPAATERSGVAPSKPTSPRAVPTQAETQSGKSVEAESLPHAGIRTTRVEVIRPEVRGDSPQAEKNPERRRFRNVNSDPYFTSEPGSGEKAKLTLSNEFADAVVTFVAVPAEGTEPINVILGIGESRSIEIEPGTYEVRISAMNNRYPPATVLRQQFNYTFEAGTTYHRRFSPGDTQRVP</sequence>
<name>A0A2Z4Y8Q5_SUMC1</name>
<feature type="compositionally biased region" description="Low complexity" evidence="1">
    <location>
        <begin position="216"/>
        <end position="239"/>
    </location>
</feature>
<feature type="compositionally biased region" description="Pro residues" evidence="1">
    <location>
        <begin position="240"/>
        <end position="250"/>
    </location>
</feature>
<dbReference type="InterPro" id="IPR011990">
    <property type="entry name" value="TPR-like_helical_dom_sf"/>
</dbReference>
<evidence type="ECO:0000313" key="3">
    <source>
        <dbReference type="Proteomes" id="UP000262583"/>
    </source>
</evidence>